<evidence type="ECO:0000256" key="2">
    <source>
        <dbReference type="ARBA" id="ARBA00022475"/>
    </source>
</evidence>
<dbReference type="AlphaFoldDB" id="A0A4Q5M594"/>
<dbReference type="GO" id="GO:0022857">
    <property type="term" value="F:transmembrane transporter activity"/>
    <property type="evidence" value="ECO:0007669"/>
    <property type="project" value="TreeGrafter"/>
</dbReference>
<feature type="transmembrane region" description="Helical" evidence="6">
    <location>
        <begin position="21"/>
        <end position="43"/>
    </location>
</feature>
<evidence type="ECO:0000256" key="5">
    <source>
        <dbReference type="ARBA" id="ARBA00023136"/>
    </source>
</evidence>
<dbReference type="EMBL" id="SEWF01000001">
    <property type="protein sequence ID" value="RYU97594.1"/>
    <property type="molecule type" value="Genomic_DNA"/>
</dbReference>
<feature type="transmembrane region" description="Helical" evidence="6">
    <location>
        <begin position="387"/>
        <end position="412"/>
    </location>
</feature>
<dbReference type="OrthoDB" id="5933722at2"/>
<protein>
    <submittedName>
        <fullName evidence="9">FtsX-like permease family protein</fullName>
    </submittedName>
</protein>
<accession>A0A4Q5M594</accession>
<dbReference type="Proteomes" id="UP000293162">
    <property type="component" value="Unassembled WGS sequence"/>
</dbReference>
<feature type="transmembrane region" description="Helical" evidence="6">
    <location>
        <begin position="768"/>
        <end position="788"/>
    </location>
</feature>
<dbReference type="RefSeq" id="WP_130018922.1">
    <property type="nucleotide sequence ID" value="NZ_SEWF01000001.1"/>
</dbReference>
<dbReference type="InterPro" id="IPR003838">
    <property type="entry name" value="ABC3_permease_C"/>
</dbReference>
<organism evidence="9 10">
    <name type="scientific">Emticicia agri</name>
    <dbReference type="NCBI Taxonomy" id="2492393"/>
    <lineage>
        <taxon>Bacteria</taxon>
        <taxon>Pseudomonadati</taxon>
        <taxon>Bacteroidota</taxon>
        <taxon>Cytophagia</taxon>
        <taxon>Cytophagales</taxon>
        <taxon>Leadbetterellaceae</taxon>
        <taxon>Emticicia</taxon>
    </lineage>
</organism>
<dbReference type="Pfam" id="PF02687">
    <property type="entry name" value="FtsX"/>
    <property type="match status" value="2"/>
</dbReference>
<dbReference type="Pfam" id="PF12704">
    <property type="entry name" value="MacB_PCD"/>
    <property type="match status" value="2"/>
</dbReference>
<evidence type="ECO:0000259" key="8">
    <source>
        <dbReference type="Pfam" id="PF12704"/>
    </source>
</evidence>
<keyword evidence="5 6" id="KW-0472">Membrane</keyword>
<dbReference type="PROSITE" id="PS51257">
    <property type="entry name" value="PROKAR_LIPOPROTEIN"/>
    <property type="match status" value="1"/>
</dbReference>
<name>A0A4Q5M594_9BACT</name>
<feature type="domain" description="MacB-like periplasmic core" evidence="8">
    <location>
        <begin position="535"/>
        <end position="640"/>
    </location>
</feature>
<evidence type="ECO:0000313" key="10">
    <source>
        <dbReference type="Proteomes" id="UP000293162"/>
    </source>
</evidence>
<feature type="transmembrane region" description="Helical" evidence="6">
    <location>
        <begin position="684"/>
        <end position="707"/>
    </location>
</feature>
<evidence type="ECO:0000256" key="6">
    <source>
        <dbReference type="SAM" id="Phobius"/>
    </source>
</evidence>
<gene>
    <name evidence="9" type="ORF">EWM59_00285</name>
</gene>
<evidence type="ECO:0000256" key="3">
    <source>
        <dbReference type="ARBA" id="ARBA00022692"/>
    </source>
</evidence>
<evidence type="ECO:0000259" key="7">
    <source>
        <dbReference type="Pfam" id="PF02687"/>
    </source>
</evidence>
<evidence type="ECO:0000256" key="1">
    <source>
        <dbReference type="ARBA" id="ARBA00004651"/>
    </source>
</evidence>
<feature type="transmembrane region" description="Helical" evidence="6">
    <location>
        <begin position="728"/>
        <end position="748"/>
    </location>
</feature>
<keyword evidence="3 6" id="KW-0812">Transmembrane</keyword>
<feature type="domain" description="MacB-like periplasmic core" evidence="8">
    <location>
        <begin position="20"/>
        <end position="239"/>
    </location>
</feature>
<proteinExistence type="predicted"/>
<comment type="subcellular location">
    <subcellularLocation>
        <location evidence="1">Cell membrane</location>
        <topology evidence="1">Multi-pass membrane protein</topology>
    </subcellularLocation>
</comment>
<evidence type="ECO:0000313" key="9">
    <source>
        <dbReference type="EMBL" id="RYU97594.1"/>
    </source>
</evidence>
<dbReference type="PANTHER" id="PTHR30572">
    <property type="entry name" value="MEMBRANE COMPONENT OF TRANSPORTER-RELATED"/>
    <property type="match status" value="1"/>
</dbReference>
<feature type="domain" description="ABC3 transporter permease C-terminal" evidence="7">
    <location>
        <begin position="299"/>
        <end position="415"/>
    </location>
</feature>
<dbReference type="GO" id="GO:0005886">
    <property type="term" value="C:plasma membrane"/>
    <property type="evidence" value="ECO:0007669"/>
    <property type="project" value="UniProtKB-SubCell"/>
</dbReference>
<reference evidence="9 10" key="1">
    <citation type="submission" date="2019-02" db="EMBL/GenBank/DDBJ databases">
        <title>Bacterial novel species Emticicia sp. 17J42-9 isolated from soil.</title>
        <authorList>
            <person name="Jung H.-Y."/>
        </authorList>
    </citation>
    <scope>NUCLEOTIDE SEQUENCE [LARGE SCALE GENOMIC DNA]</scope>
    <source>
        <strain evidence="9 10">17J42-9</strain>
    </source>
</reference>
<evidence type="ECO:0000256" key="4">
    <source>
        <dbReference type="ARBA" id="ARBA00022989"/>
    </source>
</evidence>
<keyword evidence="4 6" id="KW-1133">Transmembrane helix</keyword>
<comment type="caution">
    <text evidence="9">The sequence shown here is derived from an EMBL/GenBank/DDBJ whole genome shotgun (WGS) entry which is preliminary data.</text>
</comment>
<dbReference type="InterPro" id="IPR050250">
    <property type="entry name" value="Macrolide_Exporter_MacB"/>
</dbReference>
<dbReference type="PANTHER" id="PTHR30572:SF18">
    <property type="entry name" value="ABC-TYPE MACROLIDE FAMILY EXPORT SYSTEM PERMEASE COMPONENT 2"/>
    <property type="match status" value="1"/>
</dbReference>
<feature type="transmembrane region" description="Helical" evidence="6">
    <location>
        <begin position="292"/>
        <end position="313"/>
    </location>
</feature>
<feature type="domain" description="ABC3 transporter permease C-terminal" evidence="7">
    <location>
        <begin position="687"/>
        <end position="800"/>
    </location>
</feature>
<feature type="transmembrane region" description="Helical" evidence="6">
    <location>
        <begin position="433"/>
        <end position="456"/>
    </location>
</feature>
<keyword evidence="10" id="KW-1185">Reference proteome</keyword>
<feature type="transmembrane region" description="Helical" evidence="6">
    <location>
        <begin position="344"/>
        <end position="367"/>
    </location>
</feature>
<sequence length="807" mass="90621">MLKNYFKIALRNLWKNKAYTSINIVGLSIAFGCAILLFLTAYFEFTYDDFQDNKDRIFRVYFKINQPEKIEYQSNLSTPVTPALKSDFNAEIKYATRIVSSGVQIVQGEKTIDEDIRYVDADFLKMFSFRMLKGNPDVALNDLRSVVLNEEVAEKIFDKADPVGKTVQLNFGGRIESFVVTGVMEKAPKNSSIENDMLMRFENNPEYKDSKEKWDSNYHDVYVQLADKVDYLSFEKRLKSFTEKYYKGSIEQLKKDGAKPDERGEVRSLRLLPLPEMHFNKQAGGSRSIDIAYPYILLVISGLVLLIACINFINLSIARSMTRAKEVGMRKALGALKAQIVGQFWGEAFIICIVAFGIGCTLATTLMPQYNTLFRSNLTFDNLLNPMVGILLLASFLIITLIAGGYPALAVAKFNTVEVLKGKIKVSSRSGGIRSALIVAQFSIAILLISCTLIIWKQIDYLRNQPLGFDQTQVISIPVGNEVQGSKVLEFMRNKLANESQIVSITGADINIGRGKDGSGYKSVYSFEMEGKTYRTNGLSIDYDYVKTLGLTLVAGREFSREFPSDKDRACIVNETMVKHLGYKDPIGKKVALGDSIGKTIVGVVKDYHFESLKNKIEAITFLYQGDFGINYIFVKLTPETPKTTIDLIGKAYKEIAPKSEYMPSFLDENTNNQYKKEERMSQIVMSAAVLTIILSCMGLFAIALMMMAQRTKEIGIRKVLGASVPNLVALLSREFVVLVVIAILIATPLAYYLMDKWIQDFAYRTEITWWVFGLAGVVALLIALFTVSYQSIRAALMNPVRSLKSE</sequence>
<keyword evidence="2" id="KW-1003">Cell membrane</keyword>
<dbReference type="InterPro" id="IPR025857">
    <property type="entry name" value="MacB_PCD"/>
</dbReference>